<name>A0A559KNG3_FUSOC</name>
<dbReference type="PANTHER" id="PTHR36681:SF3">
    <property type="entry name" value="NUCLEAR GTPASE, GERMINAL CENTER-ASSOCIATED, TANDEM DUPLICATE 3"/>
    <property type="match status" value="1"/>
</dbReference>
<feature type="coiled-coil region" evidence="1">
    <location>
        <begin position="96"/>
        <end position="123"/>
    </location>
</feature>
<evidence type="ECO:0000256" key="1">
    <source>
        <dbReference type="SAM" id="Coils"/>
    </source>
</evidence>
<proteinExistence type="predicted"/>
<feature type="region of interest" description="Disordered" evidence="2">
    <location>
        <begin position="1"/>
        <end position="25"/>
    </location>
</feature>
<reference evidence="5 6" key="1">
    <citation type="journal article" date="2019" name="Microbiol. Resour. Announc.">
        <title>High-quality draft genome sequence of Fusarium oxysporum f. sp. cubense strain 160527, a causal agent of Panama disease.</title>
        <authorList>
            <person name="Asai S."/>
            <person name="Ayukawa Y."/>
            <person name="Gan P."/>
            <person name="Masuda S."/>
            <person name="Komatsu K."/>
            <person name="Shirasu K."/>
            <person name="Arie T."/>
        </authorList>
    </citation>
    <scope>NUCLEOTIDE SEQUENCE [LARGE SCALE GENOMIC DNA]</scope>
    <source>
        <strain evidence="5 6">160527</strain>
    </source>
</reference>
<organism evidence="5 6">
    <name type="scientific">Fusarium oxysporum f. sp. cubense</name>
    <dbReference type="NCBI Taxonomy" id="61366"/>
    <lineage>
        <taxon>Eukaryota</taxon>
        <taxon>Fungi</taxon>
        <taxon>Dikarya</taxon>
        <taxon>Ascomycota</taxon>
        <taxon>Pezizomycotina</taxon>
        <taxon>Sordariomycetes</taxon>
        <taxon>Hypocreomycetidae</taxon>
        <taxon>Hypocreales</taxon>
        <taxon>Nectriaceae</taxon>
        <taxon>Fusarium</taxon>
        <taxon>Fusarium oxysporum species complex</taxon>
    </lineage>
</organism>
<sequence>MASDLPPKGVKRELPPEVSPISGFAPVKRQATESHTVQPTPAKFLWATCQDMNESERLHIKEIAVEQAEDHCLRIQRVLESALGKTKGDASSTGSLAIERKMFNQWLEELNNLRNRHHKLEILVGVEGPTGAGKSSFLAALVGLSELFPSGQQGAATAVVGKASWNWDDKPGSEFRAKVTLCDKADIERAIKSLLKDMKRLSILKNSLPSDCDDPEEREDEITNTENRVKWDLPRIKAVWGMKREELQAVADTCNTEQSYHKALQLILKKNPQACRFLQDGAIEFSAAKRKELNSKVKPFLDSTAVNHGAGPPFSVWPLIQDVHMYVKSNFLRPGMTVVDLPGCGDATASRGEIAKKFSHRLDVRLVVSPIARATDEKQGQALMQSGFDEAQMKIRGKYDGRGFGVILSKMDEIDVGIYIEGSYELQSDPETSEKLGDLKKLRKRKEKGHSKLKTTQAQLEWAERERNELHEDYRMAMEGLVPGSEDQSKANGENVEELKTKADNATAACKRGLDMIKTCKSSIEKVCKEIEEIEDWLHDKVTQTRNQYVKDRLQENHAIRQAALNRSDKGSPPLPIFPISSKAYWKLRDKKPPIQSFTTYPSTGLPAVREWLIGATMSKREKHLDDILGAYQGLMAMMRFYSQEKGIDTNFNISRSTVESALAQTHREFSIVSTYMVTAESETDLEQNLGTNLSKAAMKIQELNPLEDVKRICKASSDEAVRVAAKWSRKYPADDHDPEMMRCNTYTAILSRNGSTYTQKGTGITYNWLEDLGGLLLRSICKEWDDQMNQRLMEIKAPIMEAFKKTWTEYVSQLKQDIRDNLPALEVSFNNFAATADDGLLPSDSSIQKMLDKLSEDASEVTDDVVELYGQELEPVFETALNIKGNGAYKRRRDSVTTKIRRISVHIARPIVNKLSARLEARKAVVPQDLRRIAQEAIDRLKHELSFHLHNLLENYPTNEELKKEKIELQKDIRVRVEEWELAWQPRESKDEKTMGLDLKSPGDTQVIIEDDDCDSDKGEEVVNNPLEAIGDDMENLFRDEEMQDA</sequence>
<dbReference type="InterPro" id="IPR027417">
    <property type="entry name" value="P-loop_NTPase"/>
</dbReference>
<evidence type="ECO:0000313" key="5">
    <source>
        <dbReference type="EMBL" id="TVY61173.1"/>
    </source>
</evidence>
<dbReference type="Proteomes" id="UP000320707">
    <property type="component" value="Unassembled WGS sequence"/>
</dbReference>
<dbReference type="Pfam" id="PF00350">
    <property type="entry name" value="Dynamin_N"/>
    <property type="match status" value="1"/>
</dbReference>
<dbReference type="InterPro" id="IPR056024">
    <property type="entry name" value="DUF7605"/>
</dbReference>
<evidence type="ECO:0000259" key="3">
    <source>
        <dbReference type="Pfam" id="PF00350"/>
    </source>
</evidence>
<feature type="region of interest" description="Disordered" evidence="2">
    <location>
        <begin position="992"/>
        <end position="1023"/>
    </location>
</feature>
<dbReference type="SUPFAM" id="SSF52540">
    <property type="entry name" value="P-loop containing nucleoside triphosphate hydrolases"/>
    <property type="match status" value="1"/>
</dbReference>
<dbReference type="Pfam" id="PF24564">
    <property type="entry name" value="DUF7605"/>
    <property type="match status" value="1"/>
</dbReference>
<dbReference type="PANTHER" id="PTHR36681">
    <property type="entry name" value="NUCLEAR GTPASE, GERMINAL CENTER-ASSOCIATED, TANDEM DUPLICATE 3"/>
    <property type="match status" value="1"/>
</dbReference>
<dbReference type="InterPro" id="IPR045063">
    <property type="entry name" value="Dynamin_N"/>
</dbReference>
<feature type="domain" description="Dynamin N-terminal" evidence="3">
    <location>
        <begin position="125"/>
        <end position="385"/>
    </location>
</feature>
<keyword evidence="1" id="KW-0175">Coiled coil</keyword>
<dbReference type="Gene3D" id="3.40.50.300">
    <property type="entry name" value="P-loop containing nucleotide triphosphate hydrolases"/>
    <property type="match status" value="1"/>
</dbReference>
<protein>
    <submittedName>
        <fullName evidence="5">Nuclear GTPase SLIP-GC</fullName>
    </submittedName>
</protein>
<dbReference type="AlphaFoldDB" id="A0A559KNG3"/>
<evidence type="ECO:0000313" key="6">
    <source>
        <dbReference type="Proteomes" id="UP000320707"/>
    </source>
</evidence>
<accession>A0A559KNG3</accession>
<dbReference type="EMBL" id="SRMI01000011">
    <property type="protein sequence ID" value="TVY61173.1"/>
    <property type="molecule type" value="Genomic_DNA"/>
</dbReference>
<evidence type="ECO:0000259" key="4">
    <source>
        <dbReference type="Pfam" id="PF24564"/>
    </source>
</evidence>
<gene>
    <name evidence="5" type="primary">NUGGC-1</name>
    <name evidence="5" type="ORF">Focb16_v013226</name>
</gene>
<comment type="caution">
    <text evidence="5">The sequence shown here is derived from an EMBL/GenBank/DDBJ whole genome shotgun (WGS) entry which is preliminary data.</text>
</comment>
<feature type="domain" description="DUF7605" evidence="4">
    <location>
        <begin position="726"/>
        <end position="903"/>
    </location>
</feature>
<evidence type="ECO:0000256" key="2">
    <source>
        <dbReference type="SAM" id="MobiDB-lite"/>
    </source>
</evidence>